<dbReference type="InterPro" id="IPR029366">
    <property type="entry name" value="TMEM206"/>
</dbReference>
<feature type="region of interest" description="Disordered" evidence="1">
    <location>
        <begin position="589"/>
        <end position="733"/>
    </location>
</feature>
<feature type="domain" description="C2H2-type" evidence="3">
    <location>
        <begin position="321"/>
        <end position="343"/>
    </location>
</feature>
<dbReference type="EMBL" id="QNUK01000003">
    <property type="protein sequence ID" value="KAF5909711.1"/>
    <property type="molecule type" value="Genomic_DNA"/>
</dbReference>
<protein>
    <submittedName>
        <fullName evidence="4">Zinc finger protein</fullName>
    </submittedName>
</protein>
<feature type="transmembrane region" description="Helical" evidence="2">
    <location>
        <begin position="66"/>
        <end position="87"/>
    </location>
</feature>
<feature type="region of interest" description="Disordered" evidence="1">
    <location>
        <begin position="757"/>
        <end position="831"/>
    </location>
</feature>
<feature type="compositionally biased region" description="Polar residues" evidence="1">
    <location>
        <begin position="699"/>
        <end position="718"/>
    </location>
</feature>
<evidence type="ECO:0000256" key="1">
    <source>
        <dbReference type="SAM" id="MobiDB-lite"/>
    </source>
</evidence>
<evidence type="ECO:0000256" key="2">
    <source>
        <dbReference type="SAM" id="Phobius"/>
    </source>
</evidence>
<feature type="compositionally biased region" description="Basic and acidic residues" evidence="1">
    <location>
        <begin position="639"/>
        <end position="649"/>
    </location>
</feature>
<feature type="compositionally biased region" description="Polar residues" evidence="1">
    <location>
        <begin position="616"/>
        <end position="635"/>
    </location>
</feature>
<feature type="non-terminal residue" evidence="4">
    <location>
        <position position="1246"/>
    </location>
</feature>
<keyword evidence="5" id="KW-1185">Reference proteome</keyword>
<dbReference type="AlphaFoldDB" id="A0A8J4XGS4"/>
<dbReference type="Proteomes" id="UP000727407">
    <property type="component" value="Unassembled WGS sequence"/>
</dbReference>
<feature type="compositionally biased region" description="Polar residues" evidence="1">
    <location>
        <begin position="535"/>
        <end position="554"/>
    </location>
</feature>
<feature type="region of interest" description="Disordered" evidence="1">
    <location>
        <begin position="501"/>
        <end position="556"/>
    </location>
</feature>
<reference evidence="4" key="1">
    <citation type="submission" date="2020-07" db="EMBL/GenBank/DDBJ databases">
        <title>Clarias magur genome sequencing, assembly and annotation.</title>
        <authorList>
            <person name="Kushwaha B."/>
            <person name="Kumar R."/>
            <person name="Das P."/>
            <person name="Joshi C.G."/>
            <person name="Kumar D."/>
            <person name="Nagpure N.S."/>
            <person name="Pandey M."/>
            <person name="Agarwal S."/>
            <person name="Srivastava S."/>
            <person name="Singh M."/>
            <person name="Sahoo L."/>
            <person name="Jayasankar P."/>
            <person name="Meher P.K."/>
            <person name="Koringa P.G."/>
            <person name="Iquebal M.A."/>
            <person name="Das S.P."/>
            <person name="Bit A."/>
            <person name="Patnaik S."/>
            <person name="Patel N."/>
            <person name="Shah T.M."/>
            <person name="Hinsu A."/>
            <person name="Jena J.K."/>
        </authorList>
    </citation>
    <scope>NUCLEOTIDE SEQUENCE</scope>
    <source>
        <strain evidence="4">CIFAMagur01</strain>
        <tissue evidence="4">Testis</tissue>
    </source>
</reference>
<keyword evidence="2" id="KW-0812">Transmembrane</keyword>
<organism evidence="4 5">
    <name type="scientific">Clarias magur</name>
    <name type="common">Asian catfish</name>
    <name type="synonym">Macropteronotus magur</name>
    <dbReference type="NCBI Taxonomy" id="1594786"/>
    <lineage>
        <taxon>Eukaryota</taxon>
        <taxon>Metazoa</taxon>
        <taxon>Chordata</taxon>
        <taxon>Craniata</taxon>
        <taxon>Vertebrata</taxon>
        <taxon>Euteleostomi</taxon>
        <taxon>Actinopterygii</taxon>
        <taxon>Neopterygii</taxon>
        <taxon>Teleostei</taxon>
        <taxon>Ostariophysi</taxon>
        <taxon>Siluriformes</taxon>
        <taxon>Clariidae</taxon>
        <taxon>Clarias</taxon>
    </lineage>
</organism>
<evidence type="ECO:0000313" key="4">
    <source>
        <dbReference type="EMBL" id="KAF5909711.1"/>
    </source>
</evidence>
<feature type="compositionally biased region" description="Polar residues" evidence="1">
    <location>
        <begin position="650"/>
        <end position="678"/>
    </location>
</feature>
<keyword evidence="2" id="KW-0472">Membrane</keyword>
<feature type="region of interest" description="Disordered" evidence="1">
    <location>
        <begin position="20"/>
        <end position="46"/>
    </location>
</feature>
<feature type="compositionally biased region" description="Basic and acidic residues" evidence="1">
    <location>
        <begin position="771"/>
        <end position="786"/>
    </location>
</feature>
<feature type="compositionally biased region" description="Polar residues" evidence="1">
    <location>
        <begin position="757"/>
        <end position="767"/>
    </location>
</feature>
<evidence type="ECO:0000259" key="3">
    <source>
        <dbReference type="PROSITE" id="PS00028"/>
    </source>
</evidence>
<feature type="compositionally biased region" description="Basic and acidic residues" evidence="1">
    <location>
        <begin position="793"/>
        <end position="830"/>
    </location>
</feature>
<dbReference type="GO" id="GO:0003723">
    <property type="term" value="F:RNA binding"/>
    <property type="evidence" value="ECO:0007669"/>
    <property type="project" value="InterPro"/>
</dbReference>
<feature type="compositionally biased region" description="Acidic residues" evidence="1">
    <location>
        <begin position="27"/>
        <end position="46"/>
    </location>
</feature>
<dbReference type="InterPro" id="IPR042622">
    <property type="entry name" value="Znf106"/>
</dbReference>
<name>A0A8J4XGS4_CLAMG</name>
<feature type="compositionally biased region" description="Basic and acidic residues" evidence="1">
    <location>
        <begin position="515"/>
        <end position="529"/>
    </location>
</feature>
<accession>A0A8J4XGS4</accession>
<gene>
    <name evidence="4" type="primary">znf106</name>
    <name evidence="4" type="ORF">DAT39_000562</name>
</gene>
<feature type="region of interest" description="Disordered" evidence="1">
    <location>
        <begin position="1123"/>
        <end position="1146"/>
    </location>
</feature>
<dbReference type="InterPro" id="IPR013087">
    <property type="entry name" value="Znf_C2H2_type"/>
</dbReference>
<dbReference type="PANTHER" id="PTHR14435">
    <property type="entry name" value="ZINC FINGER PROTEIN 106"/>
    <property type="match status" value="1"/>
</dbReference>
<dbReference type="GO" id="GO:0005829">
    <property type="term" value="C:cytosol"/>
    <property type="evidence" value="ECO:0007669"/>
    <property type="project" value="TreeGrafter"/>
</dbReference>
<dbReference type="Pfam" id="PF15122">
    <property type="entry name" value="TMEM206"/>
    <property type="match status" value="1"/>
</dbReference>
<dbReference type="OrthoDB" id="10069062at2759"/>
<dbReference type="PANTHER" id="PTHR14435:SF2">
    <property type="entry name" value="ZINC FINGER PROTEIN 106"/>
    <property type="match status" value="1"/>
</dbReference>
<keyword evidence="2" id="KW-1133">Transmembrane helix</keyword>
<dbReference type="GO" id="GO:0017124">
    <property type="term" value="F:SH3 domain binding"/>
    <property type="evidence" value="ECO:0007669"/>
    <property type="project" value="TreeGrafter"/>
</dbReference>
<dbReference type="GO" id="GO:0016020">
    <property type="term" value="C:membrane"/>
    <property type="evidence" value="ECO:0007669"/>
    <property type="project" value="TreeGrafter"/>
</dbReference>
<comment type="caution">
    <text evidence="4">The sequence shown here is derived from an EMBL/GenBank/DDBJ whole genome shotgun (WGS) entry which is preliminary data.</text>
</comment>
<dbReference type="PROSITE" id="PS00028">
    <property type="entry name" value="ZINC_FINGER_C2H2_1"/>
    <property type="match status" value="1"/>
</dbReference>
<sequence>MLRKETSCCYQEFNDEDCSRESATYQNDEDTAEDQDEANDDVLPDEDVIDSGPHSTAFNKTCLKNVFTVILVLIYLLLTTVAVFLAYQTISDFLEKLNHPVMSVSFKEVDVFAPPGIALYPGKARLLSCRHHYHDHIPSRLLAGQQEDSDCVIKEVIYNDPYTNHTKQALVVEGPTDVRNRELIFLQFSQNETEEDFSAISYMLFAQFSDLVKSTDKAEFMMECEKNYSMWTFSGGFRTWVKMSLVRTSVKENESVEFRQESSVVKYNDRRQQNDELFFIVFQWRDPFIQQVKDEMDEHMRSMLHHRELENLKGRDCGHECRACGVTVVSLTEYADHISSSMHKQRLEAYDHKISKTDHDEDYFDKEMVELIEKRKEFIRQEEAALKKAREEQETVKKWQQIKERWHDHRQWRQQQGNSWGPRVSNFHPVSRNGLNNDLQEPHRPTEFDRDNWNRRQIRSATWHAEGPPDLQRWESFDGRGGSLHSRGNYCRENQGMLPGFFSPQRHQSSWSNKEANRGNFDRQNDLHWQRSKANHCTTSSKTNHIQKPHNSIENQRRCYQRQEGCGENDPGKGKGKCEKTCRWAPYPPASLGDPSSQSDIQPVDAPGQSKERGLNASTQALESRSQTNLGSSILESAKPQKEYEKEYIKQSTGPSKRNESNGKTQRPSHTFSPSSSLPVPIQRLQRPTNPSEKRVAANTGSVTNLSRTSSQDSVNSKPSKHSHSGSQSPLAAAFCQDQEHLLSEMLRRAKENLLNKQTSIEKSATADSLRGPELHIQEDEFRDGSEQSSSKEQCRSKRKSNEYNGKRKEELHNVRRKEEQHNGRRKEWQPLRTEIAVPSGCSTKDINLLSLQSLQVSTSTMDQEDEEECAERKDDDVCDQGMQAMDEGVISDSEGSRTSHSLATSGCPVPSLKKLALPASLKRDLNRHIGSKAKGVAHEPNLNIARRFRNVSGARENEKDNGLKPTLRQLISSSSSRRNVNWDQVYQEVHRKKQEQGKGLPRFGIEMVPIESESASHMHDDDVPLCEGFQWESVADSSAVSVGSRKRSMSESSVVTHGTRASCLALRTAEPSSVINLNDSGNPRLQAVYSPMEQDCDDQRDIEGIGQAKGHMKDMETQQPVQDTEPVDGESSCFSSAELNGGKKRRAVGDVASPEILNSERKNKRLKIKPKPKERSQLDELLSVSLREEELNSSLQAVDNSLIEARAALQSAYMEVQRLLMVKQQVTTEMSSLRTKRIEILQGLQ</sequence>
<feature type="compositionally biased region" description="Polar residues" evidence="1">
    <location>
        <begin position="505"/>
        <end position="514"/>
    </location>
</feature>
<evidence type="ECO:0000313" key="5">
    <source>
        <dbReference type="Proteomes" id="UP000727407"/>
    </source>
</evidence>
<dbReference type="GO" id="GO:0008286">
    <property type="term" value="P:insulin receptor signaling pathway"/>
    <property type="evidence" value="ECO:0007669"/>
    <property type="project" value="TreeGrafter"/>
</dbReference>
<proteinExistence type="predicted"/>